<dbReference type="PANTHER" id="PTHR36437">
    <property type="entry name" value="GLYOXALASE/BLEOMYCIN RESISTANCE PROTEIN/DIOXYGENASE"/>
    <property type="match status" value="1"/>
</dbReference>
<dbReference type="RefSeq" id="WP_007127921.1">
    <property type="nucleotide sequence ID" value="NZ_BOSA01000005.1"/>
</dbReference>
<gene>
    <name evidence="2" type="ORF">J2Z18_002453</name>
</gene>
<protein>
    <submittedName>
        <fullName evidence="2">Catechol 2,3-dioxygenase-like lactoylglutathione lyase family enzyme</fullName>
    </submittedName>
</protein>
<evidence type="ECO:0000313" key="2">
    <source>
        <dbReference type="EMBL" id="MBP1893351.1"/>
    </source>
</evidence>
<proteinExistence type="predicted"/>
<dbReference type="InterPro" id="IPR029068">
    <property type="entry name" value="Glyas_Bleomycin-R_OHBP_Dase"/>
</dbReference>
<dbReference type="PROSITE" id="PS51819">
    <property type="entry name" value="VOC"/>
    <property type="match status" value="1"/>
</dbReference>
<dbReference type="SUPFAM" id="SSF54593">
    <property type="entry name" value="Glyoxalase/Bleomycin resistance protein/Dihydroxybiphenyl dioxygenase"/>
    <property type="match status" value="1"/>
</dbReference>
<dbReference type="Proteomes" id="UP000706926">
    <property type="component" value="Unassembled WGS sequence"/>
</dbReference>
<dbReference type="GeneID" id="95404446"/>
<name>A0ABS4FAR6_9BACL</name>
<reference evidence="2 3" key="1">
    <citation type="submission" date="2021-03" db="EMBL/GenBank/DDBJ databases">
        <title>Genomic Encyclopedia of Type Strains, Phase IV (KMG-IV): sequencing the most valuable type-strain genomes for metagenomic binning, comparative biology and taxonomic classification.</title>
        <authorList>
            <person name="Goeker M."/>
        </authorList>
    </citation>
    <scope>NUCLEOTIDE SEQUENCE [LARGE SCALE GENOMIC DNA]</scope>
    <source>
        <strain evidence="2 3">DSM 15596</strain>
    </source>
</reference>
<feature type="domain" description="VOC" evidence="1">
    <location>
        <begin position="4"/>
        <end position="129"/>
    </location>
</feature>
<dbReference type="Pfam" id="PF00903">
    <property type="entry name" value="Glyoxalase"/>
    <property type="match status" value="1"/>
</dbReference>
<organism evidence="2 3">
    <name type="scientific">Paenibacillus lactis</name>
    <dbReference type="NCBI Taxonomy" id="228574"/>
    <lineage>
        <taxon>Bacteria</taxon>
        <taxon>Bacillati</taxon>
        <taxon>Bacillota</taxon>
        <taxon>Bacilli</taxon>
        <taxon>Bacillales</taxon>
        <taxon>Paenibacillaceae</taxon>
        <taxon>Paenibacillus</taxon>
    </lineage>
</organism>
<dbReference type="CDD" id="cd07263">
    <property type="entry name" value="VOC_like"/>
    <property type="match status" value="1"/>
</dbReference>
<keyword evidence="3" id="KW-1185">Reference proteome</keyword>
<sequence length="140" mass="16364">MIQSIVHIALVVKDYDEAIEFYTRKLNFTLLEDTYQPEQDKRWVVVAPPGSVGTTILLARASKPEQEPFIGNQAGGRVFLFLNTDDFWRDYEEMVQRGIEFVRPPKKQPYGMVAVFKDLYGNLWDLLELNENHPLMRRTK</sequence>
<dbReference type="InterPro" id="IPR004360">
    <property type="entry name" value="Glyas_Fos-R_dOase_dom"/>
</dbReference>
<dbReference type="Gene3D" id="3.10.180.10">
    <property type="entry name" value="2,3-Dihydroxybiphenyl 1,2-Dioxygenase, domain 1"/>
    <property type="match status" value="1"/>
</dbReference>
<evidence type="ECO:0000313" key="3">
    <source>
        <dbReference type="Proteomes" id="UP000706926"/>
    </source>
</evidence>
<dbReference type="InterPro" id="IPR037523">
    <property type="entry name" value="VOC_core"/>
</dbReference>
<accession>A0ABS4FAR6</accession>
<comment type="caution">
    <text evidence="2">The sequence shown here is derived from an EMBL/GenBank/DDBJ whole genome shotgun (WGS) entry which is preliminary data.</text>
</comment>
<evidence type="ECO:0000259" key="1">
    <source>
        <dbReference type="PROSITE" id="PS51819"/>
    </source>
</evidence>
<dbReference type="EMBL" id="JAGGKI010000005">
    <property type="protein sequence ID" value="MBP1893351.1"/>
    <property type="molecule type" value="Genomic_DNA"/>
</dbReference>
<dbReference type="PANTHER" id="PTHR36437:SF2">
    <property type="entry name" value="GLYOXALASE_BLEOMYCIN RESISTANCE PROTEIN_DIOXYGENASE"/>
    <property type="match status" value="1"/>
</dbReference>